<gene>
    <name evidence="1" type="ORF">ACFO4O_14585</name>
</gene>
<reference evidence="2" key="1">
    <citation type="journal article" date="2019" name="Int. J. Syst. Evol. Microbiol.">
        <title>The Global Catalogue of Microorganisms (GCM) 10K type strain sequencing project: providing services to taxonomists for standard genome sequencing and annotation.</title>
        <authorList>
            <consortium name="The Broad Institute Genomics Platform"/>
            <consortium name="The Broad Institute Genome Sequencing Center for Infectious Disease"/>
            <person name="Wu L."/>
            <person name="Ma J."/>
        </authorList>
    </citation>
    <scope>NUCLEOTIDE SEQUENCE [LARGE SCALE GENOMIC DNA]</scope>
    <source>
        <strain evidence="2">KACC 12507</strain>
    </source>
</reference>
<dbReference type="RefSeq" id="WP_382409835.1">
    <property type="nucleotide sequence ID" value="NZ_JBHSGU010000009.1"/>
</dbReference>
<keyword evidence="2" id="KW-1185">Reference proteome</keyword>
<accession>A0ABV9M172</accession>
<comment type="caution">
    <text evidence="1">The sequence shown here is derived from an EMBL/GenBank/DDBJ whole genome shotgun (WGS) entry which is preliminary data.</text>
</comment>
<evidence type="ECO:0000313" key="2">
    <source>
        <dbReference type="Proteomes" id="UP001595897"/>
    </source>
</evidence>
<name>A0ABV9M172_9ALTE</name>
<evidence type="ECO:0000313" key="1">
    <source>
        <dbReference type="EMBL" id="MFC4701393.1"/>
    </source>
</evidence>
<sequence length="83" mass="8786">MTYDALEQIATASGSWGTGSFSFDSLGNVRSKRIGGRTITVNYNAKNQVSSANDIGAIAGSTAPSTVCHYIYNQLMILATHVL</sequence>
<organism evidence="1 2">
    <name type="scientific">Glaciecola siphonariae</name>
    <dbReference type="NCBI Taxonomy" id="521012"/>
    <lineage>
        <taxon>Bacteria</taxon>
        <taxon>Pseudomonadati</taxon>
        <taxon>Pseudomonadota</taxon>
        <taxon>Gammaproteobacteria</taxon>
        <taxon>Alteromonadales</taxon>
        <taxon>Alteromonadaceae</taxon>
        <taxon>Glaciecola</taxon>
    </lineage>
</organism>
<proteinExistence type="predicted"/>
<dbReference type="Proteomes" id="UP001595897">
    <property type="component" value="Unassembled WGS sequence"/>
</dbReference>
<dbReference type="EMBL" id="JBHSGU010000009">
    <property type="protein sequence ID" value="MFC4701393.1"/>
    <property type="molecule type" value="Genomic_DNA"/>
</dbReference>
<protein>
    <submittedName>
        <fullName evidence="1">Uncharacterized protein</fullName>
    </submittedName>
</protein>